<evidence type="ECO:0000256" key="1">
    <source>
        <dbReference type="SAM" id="MobiDB-lite"/>
    </source>
</evidence>
<gene>
    <name evidence="2" type="ORF">FPANT_13196</name>
</gene>
<dbReference type="EMBL" id="JAAOAR010000956">
    <property type="protein sequence ID" value="KAF5572304.1"/>
    <property type="molecule type" value="Genomic_DNA"/>
</dbReference>
<proteinExistence type="predicted"/>
<feature type="compositionally biased region" description="Gly residues" evidence="1">
    <location>
        <begin position="94"/>
        <end position="104"/>
    </location>
</feature>
<evidence type="ECO:0000313" key="3">
    <source>
        <dbReference type="Proteomes" id="UP000544095"/>
    </source>
</evidence>
<name>A0A8H5NNP4_9HYPO</name>
<feature type="region of interest" description="Disordered" evidence="1">
    <location>
        <begin position="89"/>
        <end position="151"/>
    </location>
</feature>
<keyword evidence="3" id="KW-1185">Reference proteome</keyword>
<feature type="compositionally biased region" description="Low complexity" evidence="1">
    <location>
        <begin position="115"/>
        <end position="126"/>
    </location>
</feature>
<feature type="region of interest" description="Disordered" evidence="1">
    <location>
        <begin position="38"/>
        <end position="60"/>
    </location>
</feature>
<comment type="caution">
    <text evidence="2">The sequence shown here is derived from an EMBL/GenBank/DDBJ whole genome shotgun (WGS) entry which is preliminary data.</text>
</comment>
<feature type="region of interest" description="Disordered" evidence="1">
    <location>
        <begin position="1"/>
        <end position="24"/>
    </location>
</feature>
<sequence>MTPNNNDKDTPMEHGELPDTTENAQVRPVMDNAVPSPNTTAAVRPAVGTSNSANSGQNTPVIRGSTFHGAMGFSRGLGRGGRGRAILNVRGRGGRGNSGPGRGNFGHDRGGGQSSRGRGFNSNFRGGIRKAPPMARPSNVSKSTDKPNNEVVPLTSQSIRNQATGKEIPMACVLDLSNEGDVKKFREMEEYARANNYLFMHGPMIDNSNEIARRRNLVRQIDHDAPVSRGLTLSREAMTAKRPRPPVGRSDEPRDEPCMKCIVCKSRTHTIEYCLESPIGTLPACILCPSLQHHTEDCVKDMSLTERVRLFVDGRANLPPIDVKVPWWDLLYTWLNDESSKGEALPTAFPWSPAFAKEIAHRQRGQYVKGLQTEFDSSGHDREMLPKDLTTSTLDAVYVNHVAKGGTTWVTDLAKRVLGEGSHNG</sequence>
<accession>A0A8H5NNP4</accession>
<dbReference type="Proteomes" id="UP000544095">
    <property type="component" value="Unassembled WGS sequence"/>
</dbReference>
<protein>
    <submittedName>
        <fullName evidence="2">Uncharacterized protein</fullName>
    </submittedName>
</protein>
<evidence type="ECO:0000313" key="2">
    <source>
        <dbReference type="EMBL" id="KAF5572304.1"/>
    </source>
</evidence>
<reference evidence="2 3" key="1">
    <citation type="submission" date="2020-05" db="EMBL/GenBank/DDBJ databases">
        <title>Identification and distribution of gene clusters putatively required for synthesis of sphingolipid metabolism inhibitors in phylogenetically diverse species of the filamentous fungus Fusarium.</title>
        <authorList>
            <person name="Kim H.-S."/>
            <person name="Busman M."/>
            <person name="Brown D.W."/>
            <person name="Divon H."/>
            <person name="Uhlig S."/>
            <person name="Proctor R.H."/>
        </authorList>
    </citation>
    <scope>NUCLEOTIDE SEQUENCE [LARGE SCALE GENOMIC DNA]</scope>
    <source>
        <strain evidence="2 3">NRRL 25211</strain>
    </source>
</reference>
<organism evidence="2 3">
    <name type="scientific">Fusarium pseudoanthophilum</name>
    <dbReference type="NCBI Taxonomy" id="48495"/>
    <lineage>
        <taxon>Eukaryota</taxon>
        <taxon>Fungi</taxon>
        <taxon>Dikarya</taxon>
        <taxon>Ascomycota</taxon>
        <taxon>Pezizomycotina</taxon>
        <taxon>Sordariomycetes</taxon>
        <taxon>Hypocreomycetidae</taxon>
        <taxon>Hypocreales</taxon>
        <taxon>Nectriaceae</taxon>
        <taxon>Fusarium</taxon>
        <taxon>Fusarium fujikuroi species complex</taxon>
    </lineage>
</organism>
<feature type="compositionally biased region" description="Polar residues" evidence="1">
    <location>
        <begin position="48"/>
        <end position="60"/>
    </location>
</feature>
<dbReference type="AlphaFoldDB" id="A0A8H5NNP4"/>
<feature type="compositionally biased region" description="Basic and acidic residues" evidence="1">
    <location>
        <begin position="1"/>
        <end position="17"/>
    </location>
</feature>